<accession>A0A5N6XH06</accession>
<dbReference type="NCBIfam" id="TIGR01068">
    <property type="entry name" value="thioredoxin"/>
    <property type="match status" value="1"/>
</dbReference>
<dbReference type="PIRSF" id="PIRSF000077">
    <property type="entry name" value="Thioredoxin"/>
    <property type="match status" value="1"/>
</dbReference>
<dbReference type="InterPro" id="IPR005746">
    <property type="entry name" value="Thioredoxin"/>
</dbReference>
<evidence type="ECO:0000256" key="3">
    <source>
        <dbReference type="PIRNR" id="PIRNR000077"/>
    </source>
</evidence>
<feature type="active site" description="Nucleophile" evidence="4">
    <location>
        <position position="31"/>
    </location>
</feature>
<comment type="similarity">
    <text evidence="1 3">Belongs to the thioredoxin family.</text>
</comment>
<reference evidence="8" key="1">
    <citation type="submission" date="2019-04" db="EMBL/GenBank/DDBJ databases">
        <title>Friends and foes A comparative genomics studyof 23 Aspergillus species from section Flavi.</title>
        <authorList>
            <consortium name="DOE Joint Genome Institute"/>
            <person name="Kjaerbolling I."/>
            <person name="Vesth T."/>
            <person name="Frisvad J.C."/>
            <person name="Nybo J.L."/>
            <person name="Theobald S."/>
            <person name="Kildgaard S."/>
            <person name="Isbrandt T."/>
            <person name="Kuo A."/>
            <person name="Sato A."/>
            <person name="Lyhne E.K."/>
            <person name="Kogle M.E."/>
            <person name="Wiebenga A."/>
            <person name="Kun R.S."/>
            <person name="Lubbers R.J."/>
            <person name="Makela M.R."/>
            <person name="Barry K."/>
            <person name="Chovatia M."/>
            <person name="Clum A."/>
            <person name="Daum C."/>
            <person name="Haridas S."/>
            <person name="He G."/>
            <person name="LaButti K."/>
            <person name="Lipzen A."/>
            <person name="Mondo S."/>
            <person name="Riley R."/>
            <person name="Salamov A."/>
            <person name="Simmons B.A."/>
            <person name="Magnuson J.K."/>
            <person name="Henrissat B."/>
            <person name="Mortensen U.H."/>
            <person name="Larsen T.O."/>
            <person name="Devries R.P."/>
            <person name="Grigoriev I.V."/>
            <person name="Machida M."/>
            <person name="Baker S.E."/>
            <person name="Andersen M.R."/>
        </authorList>
    </citation>
    <scope>NUCLEOTIDE SEQUENCE [LARGE SCALE GENOMIC DNA]</scope>
    <source>
        <strain evidence="8">CBS 130017</strain>
    </source>
</reference>
<evidence type="ECO:0000313" key="7">
    <source>
        <dbReference type="EMBL" id="KAE8330820.1"/>
    </source>
</evidence>
<dbReference type="PROSITE" id="PS51352">
    <property type="entry name" value="THIOREDOXIN_2"/>
    <property type="match status" value="1"/>
</dbReference>
<gene>
    <name evidence="7" type="ORF">BDV39DRAFT_170062</name>
</gene>
<keyword evidence="8" id="KW-1185">Reference proteome</keyword>
<evidence type="ECO:0000256" key="2">
    <source>
        <dbReference type="ARBA" id="ARBA00023157"/>
    </source>
</evidence>
<evidence type="ECO:0000256" key="1">
    <source>
        <dbReference type="ARBA" id="ARBA00008987"/>
    </source>
</evidence>
<evidence type="ECO:0000313" key="8">
    <source>
        <dbReference type="Proteomes" id="UP000325945"/>
    </source>
</evidence>
<feature type="site" description="Contributes to redox potential value" evidence="4">
    <location>
        <position position="33"/>
    </location>
</feature>
<dbReference type="PRINTS" id="PR00421">
    <property type="entry name" value="THIOREDOXIN"/>
</dbReference>
<dbReference type="PANTHER" id="PTHR46115">
    <property type="entry name" value="THIOREDOXIN-LIKE PROTEIN 1"/>
    <property type="match status" value="1"/>
</dbReference>
<feature type="domain" description="Thioredoxin" evidence="6">
    <location>
        <begin position="1"/>
        <end position="108"/>
    </location>
</feature>
<dbReference type="InterPro" id="IPR036249">
    <property type="entry name" value="Thioredoxin-like_sf"/>
</dbReference>
<dbReference type="EMBL" id="ML741772">
    <property type="protein sequence ID" value="KAE8330820.1"/>
    <property type="molecule type" value="Genomic_DNA"/>
</dbReference>
<feature type="disulfide bond" description="Redox-active" evidence="5">
    <location>
        <begin position="31"/>
        <end position="34"/>
    </location>
</feature>
<evidence type="ECO:0000259" key="6">
    <source>
        <dbReference type="PROSITE" id="PS51352"/>
    </source>
</evidence>
<dbReference type="CDD" id="cd02947">
    <property type="entry name" value="TRX_family"/>
    <property type="match status" value="1"/>
</dbReference>
<organism evidence="7 8">
    <name type="scientific">Aspergillus sergii</name>
    <dbReference type="NCBI Taxonomy" id="1034303"/>
    <lineage>
        <taxon>Eukaryota</taxon>
        <taxon>Fungi</taxon>
        <taxon>Dikarya</taxon>
        <taxon>Ascomycota</taxon>
        <taxon>Pezizomycotina</taxon>
        <taxon>Eurotiomycetes</taxon>
        <taxon>Eurotiomycetidae</taxon>
        <taxon>Eurotiales</taxon>
        <taxon>Aspergillaceae</taxon>
        <taxon>Aspergillus</taxon>
        <taxon>Aspergillus subgen. Circumdati</taxon>
    </lineage>
</organism>
<feature type="site" description="Deprotonates C-terminal active site Cys" evidence="4">
    <location>
        <position position="25"/>
    </location>
</feature>
<evidence type="ECO:0000256" key="5">
    <source>
        <dbReference type="PIRSR" id="PIRSR000077-4"/>
    </source>
</evidence>
<dbReference type="GO" id="GO:0015035">
    <property type="term" value="F:protein-disulfide reductase activity"/>
    <property type="evidence" value="ECO:0007669"/>
    <property type="project" value="InterPro"/>
</dbReference>
<protein>
    <recommendedName>
        <fullName evidence="3">Thioredoxin</fullName>
    </recommendedName>
</protein>
<sequence>MPVATINSFEQFQNLINGDKPIVIDLWATWCGPCRFISPIFEKMSDDARFGNVGFYKVDVDEQERIAQEVGVRAMPTFAVFYKGEKVDELVGANQGGLDALLVKAAAL</sequence>
<proteinExistence type="inferred from homology"/>
<dbReference type="InterPro" id="IPR017937">
    <property type="entry name" value="Thioredoxin_CS"/>
</dbReference>
<keyword evidence="5" id="KW-0676">Redox-active center</keyword>
<dbReference type="Pfam" id="PF00085">
    <property type="entry name" value="Thioredoxin"/>
    <property type="match status" value="1"/>
</dbReference>
<dbReference type="FunFam" id="3.40.30.10:FF:000245">
    <property type="entry name" value="Thioredoxin"/>
    <property type="match status" value="1"/>
</dbReference>
<keyword evidence="2 5" id="KW-1015">Disulfide bond</keyword>
<dbReference type="Gene3D" id="3.40.30.10">
    <property type="entry name" value="Glutaredoxin"/>
    <property type="match status" value="1"/>
</dbReference>
<feature type="active site" description="Nucleophile" evidence="4">
    <location>
        <position position="34"/>
    </location>
</feature>
<feature type="site" description="Contributes to redox potential value" evidence="4">
    <location>
        <position position="32"/>
    </location>
</feature>
<dbReference type="Proteomes" id="UP000325945">
    <property type="component" value="Unassembled WGS sequence"/>
</dbReference>
<dbReference type="InterPro" id="IPR013766">
    <property type="entry name" value="Thioredoxin_domain"/>
</dbReference>
<dbReference type="AlphaFoldDB" id="A0A5N6XH06"/>
<name>A0A5N6XH06_9EURO</name>
<dbReference type="PROSITE" id="PS00194">
    <property type="entry name" value="THIOREDOXIN_1"/>
    <property type="match status" value="1"/>
</dbReference>
<evidence type="ECO:0000256" key="4">
    <source>
        <dbReference type="PIRSR" id="PIRSR000077-1"/>
    </source>
</evidence>
<dbReference type="SUPFAM" id="SSF52833">
    <property type="entry name" value="Thioredoxin-like"/>
    <property type="match status" value="1"/>
</dbReference>